<keyword evidence="2" id="KW-1185">Reference proteome</keyword>
<organism evidence="1 2">
    <name type="scientific">Staphylococcus arlettae</name>
    <dbReference type="NCBI Taxonomy" id="29378"/>
    <lineage>
        <taxon>Bacteria</taxon>
        <taxon>Bacillati</taxon>
        <taxon>Bacillota</taxon>
        <taxon>Bacilli</taxon>
        <taxon>Bacillales</taxon>
        <taxon>Staphylococcaceae</taxon>
        <taxon>Staphylococcus</taxon>
    </lineage>
</organism>
<reference evidence="1 2" key="1">
    <citation type="submission" date="2019-07" db="EMBL/GenBank/DDBJ databases">
        <title>Whole genome shotgun sequence of Staphylococcus arlettae NBRC 109765.</title>
        <authorList>
            <person name="Hosoyama A."/>
            <person name="Uohara A."/>
            <person name="Ohji S."/>
            <person name="Ichikawa N."/>
        </authorList>
    </citation>
    <scope>NUCLEOTIDE SEQUENCE [LARGE SCALE GENOMIC DNA]</scope>
    <source>
        <strain evidence="1 2">NBRC 109765</strain>
    </source>
</reference>
<sequence length="46" mass="5602">MNYRALSTIEKVLDMYTIMALLFDESGRKAIVKQIGFWQREFRFRK</sequence>
<protein>
    <submittedName>
        <fullName evidence="1">Uncharacterized protein</fullName>
    </submittedName>
</protein>
<dbReference type="EMBL" id="BKAV01000025">
    <property type="protein sequence ID" value="GEQ01077.1"/>
    <property type="molecule type" value="Genomic_DNA"/>
</dbReference>
<gene>
    <name evidence="1" type="ORF">SAR03_21140</name>
</gene>
<dbReference type="Proteomes" id="UP000321598">
    <property type="component" value="Unassembled WGS sequence"/>
</dbReference>
<comment type="caution">
    <text evidence="1">The sequence shown here is derived from an EMBL/GenBank/DDBJ whole genome shotgun (WGS) entry which is preliminary data.</text>
</comment>
<evidence type="ECO:0000313" key="1">
    <source>
        <dbReference type="EMBL" id="GEQ01077.1"/>
    </source>
</evidence>
<name>A0ABQ0XY77_9STAP</name>
<evidence type="ECO:0000313" key="2">
    <source>
        <dbReference type="Proteomes" id="UP000321598"/>
    </source>
</evidence>
<accession>A0ABQ0XY77</accession>
<proteinExistence type="predicted"/>